<dbReference type="Proteomes" id="UP000324897">
    <property type="component" value="Chromosome 2"/>
</dbReference>
<evidence type="ECO:0000313" key="2">
    <source>
        <dbReference type="Proteomes" id="UP000324897"/>
    </source>
</evidence>
<name>A0A5J9UUG9_9POAL</name>
<keyword evidence="2" id="KW-1185">Reference proteome</keyword>
<evidence type="ECO:0000313" key="1">
    <source>
        <dbReference type="EMBL" id="TVU27195.1"/>
    </source>
</evidence>
<accession>A0A5J9UUG9</accession>
<dbReference type="EMBL" id="RWGY01000013">
    <property type="protein sequence ID" value="TVU27195.1"/>
    <property type="molecule type" value="Genomic_DNA"/>
</dbReference>
<protein>
    <submittedName>
        <fullName evidence="1">Uncharacterized protein</fullName>
    </submittedName>
</protein>
<comment type="caution">
    <text evidence="1">The sequence shown here is derived from an EMBL/GenBank/DDBJ whole genome shotgun (WGS) entry which is preliminary data.</text>
</comment>
<dbReference type="AlphaFoldDB" id="A0A5J9UUG9"/>
<sequence>MWLHPSPLLLPPRICHHTTPASFKCPGSTLGMKPLSCEYNRAKRGHISSKLGVRTIMTPSSGGECRKL</sequence>
<proteinExistence type="predicted"/>
<dbReference type="Gramene" id="TVU27195">
    <property type="protein sequence ID" value="TVU27195"/>
    <property type="gene ID" value="EJB05_29789"/>
</dbReference>
<organism evidence="1 2">
    <name type="scientific">Eragrostis curvula</name>
    <name type="common">weeping love grass</name>
    <dbReference type="NCBI Taxonomy" id="38414"/>
    <lineage>
        <taxon>Eukaryota</taxon>
        <taxon>Viridiplantae</taxon>
        <taxon>Streptophyta</taxon>
        <taxon>Embryophyta</taxon>
        <taxon>Tracheophyta</taxon>
        <taxon>Spermatophyta</taxon>
        <taxon>Magnoliopsida</taxon>
        <taxon>Liliopsida</taxon>
        <taxon>Poales</taxon>
        <taxon>Poaceae</taxon>
        <taxon>PACMAD clade</taxon>
        <taxon>Chloridoideae</taxon>
        <taxon>Eragrostideae</taxon>
        <taxon>Eragrostidinae</taxon>
        <taxon>Eragrostis</taxon>
    </lineage>
</organism>
<reference evidence="1 2" key="1">
    <citation type="journal article" date="2019" name="Sci. Rep.">
        <title>A high-quality genome of Eragrostis curvula grass provides insights into Poaceae evolution and supports new strategies to enhance forage quality.</title>
        <authorList>
            <person name="Carballo J."/>
            <person name="Santos B.A.C.M."/>
            <person name="Zappacosta D."/>
            <person name="Garbus I."/>
            <person name="Selva J.P."/>
            <person name="Gallo C.A."/>
            <person name="Diaz A."/>
            <person name="Albertini E."/>
            <person name="Caccamo M."/>
            <person name="Echenique V."/>
        </authorList>
    </citation>
    <scope>NUCLEOTIDE SEQUENCE [LARGE SCALE GENOMIC DNA]</scope>
    <source>
        <strain evidence="2">cv. Victoria</strain>
        <tissue evidence="1">Leaf</tissue>
    </source>
</reference>
<gene>
    <name evidence="1" type="ORF">EJB05_29789</name>
</gene>
<feature type="non-terminal residue" evidence="1">
    <location>
        <position position="1"/>
    </location>
</feature>